<dbReference type="Gene3D" id="3.90.79.10">
    <property type="entry name" value="Nucleoside Triphosphate Pyrophosphohydrolase"/>
    <property type="match status" value="1"/>
</dbReference>
<dbReference type="Pfam" id="PF00293">
    <property type="entry name" value="NUDIX"/>
    <property type="match status" value="1"/>
</dbReference>
<proteinExistence type="predicted"/>
<dbReference type="PANTHER" id="PTHR43046:SF14">
    <property type="entry name" value="MUTT_NUDIX FAMILY PROTEIN"/>
    <property type="match status" value="1"/>
</dbReference>
<protein>
    <submittedName>
        <fullName evidence="4">ADP-ribose pyrophosphatase</fullName>
    </submittedName>
</protein>
<dbReference type="AlphaFoldDB" id="A0A220MKH2"/>
<evidence type="ECO:0000313" key="5">
    <source>
        <dbReference type="Proteomes" id="UP000197781"/>
    </source>
</evidence>
<dbReference type="PROSITE" id="PS00893">
    <property type="entry name" value="NUDIX_BOX"/>
    <property type="match status" value="1"/>
</dbReference>
<reference evidence="4 5" key="1">
    <citation type="submission" date="2016-11" db="EMBL/GenBank/DDBJ databases">
        <authorList>
            <person name="Jaros S."/>
            <person name="Januszkiewicz K."/>
            <person name="Wedrychowicz H."/>
        </authorList>
    </citation>
    <scope>NUCLEOTIDE SEQUENCE [LARGE SCALE GENOMIC DNA]</scope>
    <source>
        <strain evidence="4 5">NF2</strain>
    </source>
</reference>
<dbReference type="PANTHER" id="PTHR43046">
    <property type="entry name" value="GDP-MANNOSE MANNOSYL HYDROLASE"/>
    <property type="match status" value="1"/>
</dbReference>
<comment type="cofactor">
    <cofactor evidence="1">
        <name>Mg(2+)</name>
        <dbReference type="ChEBI" id="CHEBI:18420"/>
    </cofactor>
</comment>
<organism evidence="4 5">
    <name type="scientific">Brevibacillus formosus</name>
    <dbReference type="NCBI Taxonomy" id="54913"/>
    <lineage>
        <taxon>Bacteria</taxon>
        <taxon>Bacillati</taxon>
        <taxon>Bacillota</taxon>
        <taxon>Bacilli</taxon>
        <taxon>Bacillales</taxon>
        <taxon>Paenibacillaceae</taxon>
        <taxon>Brevibacillus</taxon>
    </lineage>
</organism>
<dbReference type="SUPFAM" id="SSF55811">
    <property type="entry name" value="Nudix"/>
    <property type="match status" value="1"/>
</dbReference>
<evidence type="ECO:0000259" key="3">
    <source>
        <dbReference type="PROSITE" id="PS51462"/>
    </source>
</evidence>
<dbReference type="EMBL" id="CP018145">
    <property type="protein sequence ID" value="ASJ55638.1"/>
    <property type="molecule type" value="Genomic_DNA"/>
</dbReference>
<name>A0A220MKH2_9BACL</name>
<feature type="domain" description="Nudix hydrolase" evidence="3">
    <location>
        <begin position="17"/>
        <end position="149"/>
    </location>
</feature>
<evidence type="ECO:0000256" key="2">
    <source>
        <dbReference type="ARBA" id="ARBA00022801"/>
    </source>
</evidence>
<dbReference type="InterPro" id="IPR020084">
    <property type="entry name" value="NUDIX_hydrolase_CS"/>
</dbReference>
<gene>
    <name evidence="4" type="ORF">BP422_20050</name>
</gene>
<dbReference type="PROSITE" id="PS51462">
    <property type="entry name" value="NUDIX"/>
    <property type="match status" value="1"/>
</dbReference>
<sequence>MLRVRLPSEKGASEMSSIRLRVTVVVEHEGKVLLIREQTQRGIFYNLPGGIVEYLEAIPDAAKREVMEETGLLVEMERLIWIDDRIDQEGNGKHTVGVGVLAKLVGEETTPTPGGIVDEEIEWAGWVTLDEWKQLPNDHKTRPDQVKQVLSDPTYQPMYLGNMLSQAE</sequence>
<dbReference type="KEGG" id="bfm:BP422_20050"/>
<accession>A0A220MKH2</accession>
<dbReference type="InterPro" id="IPR000086">
    <property type="entry name" value="NUDIX_hydrolase_dom"/>
</dbReference>
<dbReference type="InterPro" id="IPR015797">
    <property type="entry name" value="NUDIX_hydrolase-like_dom_sf"/>
</dbReference>
<dbReference type="GO" id="GO:0016787">
    <property type="term" value="F:hydrolase activity"/>
    <property type="evidence" value="ECO:0007669"/>
    <property type="project" value="UniProtKB-KW"/>
</dbReference>
<evidence type="ECO:0000313" key="4">
    <source>
        <dbReference type="EMBL" id="ASJ55638.1"/>
    </source>
</evidence>
<keyword evidence="2" id="KW-0378">Hydrolase</keyword>
<evidence type="ECO:0000256" key="1">
    <source>
        <dbReference type="ARBA" id="ARBA00001946"/>
    </source>
</evidence>
<dbReference type="Proteomes" id="UP000197781">
    <property type="component" value="Chromosome"/>
</dbReference>